<dbReference type="Proteomes" id="UP000198510">
    <property type="component" value="Unassembled WGS sequence"/>
</dbReference>
<name>A0A1G9H2W2_9BACT</name>
<dbReference type="Gene3D" id="1.20.1600.10">
    <property type="entry name" value="Outer membrane efflux proteins (OEP)"/>
    <property type="match status" value="1"/>
</dbReference>
<reference evidence="1 2" key="1">
    <citation type="submission" date="2016-10" db="EMBL/GenBank/DDBJ databases">
        <authorList>
            <person name="de Groot N.N."/>
        </authorList>
    </citation>
    <scope>NUCLEOTIDE SEQUENCE [LARGE SCALE GENOMIC DNA]</scope>
    <source>
        <strain evidence="1 2">DSM 25186</strain>
    </source>
</reference>
<dbReference type="SUPFAM" id="SSF56954">
    <property type="entry name" value="Outer membrane efflux proteins (OEP)"/>
    <property type="match status" value="1"/>
</dbReference>
<evidence type="ECO:0000313" key="2">
    <source>
        <dbReference type="Proteomes" id="UP000198510"/>
    </source>
</evidence>
<dbReference type="STRING" id="1075417.SAMN05421823_104300"/>
<dbReference type="AlphaFoldDB" id="A0A1G9H2W2"/>
<proteinExistence type="predicted"/>
<dbReference type="InterPro" id="IPR008969">
    <property type="entry name" value="CarboxyPept-like_regulatory"/>
</dbReference>
<keyword evidence="2" id="KW-1185">Reference proteome</keyword>
<evidence type="ECO:0000313" key="1">
    <source>
        <dbReference type="EMBL" id="SDL07219.1"/>
    </source>
</evidence>
<accession>A0A1G9H2W2</accession>
<sequence>MRLCFPYTPSLPRRFLMGSGVALLLFLAPVTARATTAVMELFGTITDAATDHPLPATLKYQLPDEGQIGEIVPEADGSYRLPLVIGKTYQLEVAAPGYAPISEAVLTRAGRMERNFALHQENSRASTLLGPASDTLPTNRPPQASQQLPSLETIIDLCLAYSPVLRLQDSEVEKYFNEVKTRRGTWSDFVFADLGAGVTNQPFLSQGNDGNVSFLNYDMIQYYRAGILVRMPLSSLTHQHREVTVAKTAYQSAQLKREVITQELTNQVTSLYYEVVADLQLLKIKSETRQFLSLEKTLAEESLNVNGVAPPNLKDVTLEAAAADMEYELLRKQLLTHWRLLENMIGQKLRLDI</sequence>
<dbReference type="EMBL" id="FNFO01000004">
    <property type="protein sequence ID" value="SDL07219.1"/>
    <property type="molecule type" value="Genomic_DNA"/>
</dbReference>
<organism evidence="1 2">
    <name type="scientific">Catalinimonas alkaloidigena</name>
    <dbReference type="NCBI Taxonomy" id="1075417"/>
    <lineage>
        <taxon>Bacteria</taxon>
        <taxon>Pseudomonadati</taxon>
        <taxon>Bacteroidota</taxon>
        <taxon>Cytophagia</taxon>
        <taxon>Cytophagales</taxon>
        <taxon>Catalimonadaceae</taxon>
        <taxon>Catalinimonas</taxon>
    </lineage>
</organism>
<dbReference type="Gene3D" id="2.60.40.1120">
    <property type="entry name" value="Carboxypeptidase-like, regulatory domain"/>
    <property type="match status" value="1"/>
</dbReference>
<dbReference type="SUPFAM" id="SSF49464">
    <property type="entry name" value="Carboxypeptidase regulatory domain-like"/>
    <property type="match status" value="1"/>
</dbReference>
<protein>
    <submittedName>
        <fullName evidence="1">Outer membrane efflux protein</fullName>
    </submittedName>
</protein>
<dbReference type="RefSeq" id="WP_089682288.1">
    <property type="nucleotide sequence ID" value="NZ_FNFO01000004.1"/>
</dbReference>
<dbReference type="GO" id="GO:0015562">
    <property type="term" value="F:efflux transmembrane transporter activity"/>
    <property type="evidence" value="ECO:0007669"/>
    <property type="project" value="InterPro"/>
</dbReference>
<gene>
    <name evidence="1" type="ORF">SAMN05421823_104300</name>
</gene>